<dbReference type="Gene3D" id="2.180.10.10">
    <property type="entry name" value="RHS repeat-associated core"/>
    <property type="match status" value="1"/>
</dbReference>
<dbReference type="EMBL" id="CP154834">
    <property type="protein sequence ID" value="XAO75788.1"/>
    <property type="molecule type" value="Genomic_DNA"/>
</dbReference>
<evidence type="ECO:0000313" key="4">
    <source>
        <dbReference type="Proteomes" id="UP001463665"/>
    </source>
</evidence>
<keyword evidence="1" id="KW-0732">Signal</keyword>
<proteinExistence type="predicted"/>
<accession>A0AAU6WT60</accession>
<evidence type="ECO:0000259" key="2">
    <source>
        <dbReference type="Pfam" id="PF20041"/>
    </source>
</evidence>
<dbReference type="Pfam" id="PF20041">
    <property type="entry name" value="DUF6443"/>
    <property type="match status" value="1"/>
</dbReference>
<protein>
    <submittedName>
        <fullName evidence="3">DUF6443 domain-containing protein</fullName>
    </submittedName>
</protein>
<dbReference type="InterPro" id="IPR045619">
    <property type="entry name" value="DUF6443"/>
</dbReference>
<keyword evidence="4" id="KW-1185">Reference proteome</keyword>
<dbReference type="RefSeq" id="WP_345767356.1">
    <property type="nucleotide sequence ID" value="NZ_CP154834.1"/>
</dbReference>
<gene>
    <name evidence="3" type="ORF">AAFP95_08010</name>
</gene>
<feature type="chain" id="PRO_5043391751" evidence="1">
    <location>
        <begin position="20"/>
        <end position="794"/>
    </location>
</feature>
<feature type="signal peptide" evidence="1">
    <location>
        <begin position="1"/>
        <end position="19"/>
    </location>
</feature>
<sequence>MKKILIPIGTILLSGFVQAQLTPTENYIQSRTYLEPTTTSSSTAKQIETVQYFDGLGRPKQIVNVKASPQGKDVVTPILYDGFGRQTMDYLPVPQQGTNNGGIYTQQNSGYFPVGDPAGIYTGEKPFSEKILESSPLDRILQQKQVGTAWDTKPVQFGYDANTVQDAVKKYNTVTTWVNGATSSVLSQSTNYAAAQLYKNTVTDEDGNVTIEFKNGEGQVLLVRKMINDTEKADTYYVYNEYNQLAFVISPKASVETDANTVLGDLCYQYKYDGRGRLVEKKLPGKGWEYIVYDKADRVFLTQDANMRPSGNWLLTRYDKLSRVVYTAIAGIGSTYIRKDVQDAVDFHSVTASSLTEERTSAVGFTKSGLDIYYGNNTFPTNAILEVLSVNYYDSYLPGDPFPTMVYDQVVLPSNVQQYGVSTKGLPVSSFVKNIEDDHWTKKYMYYDLKGRLIREYAQNHLGGYTNVEKRLDFAGVPNIIMTQHKKLASDPETVITESFEYDSQNRLLVHKHKVDNNPVEILAQNTYNELSQLTNKKVGGTVASNPLQSIDYTYNIRGWMTGINRNQMSVPDLGGKLFSYRIKYNEKEGITTPNPVQFPGKEVAAKYNGNIAEVDWRSVENIGNNPSVTPKRYGYVYDKLNRLTAGFYQTPNNPNVGENTESLEYDLNGNITKLFRTSVLEYGSTTPTKIDDLEYIYDAQNKSNKLITLNDNSFNPTGYEGGGMEIKYDVNGNMTEMPDKTMTIRYNYLNLPSVVDMIIDFPFNVEYSYRADGVKLRKKAPVPLPATTRSPLR</sequence>
<dbReference type="AlphaFoldDB" id="A0AAU6WT60"/>
<feature type="domain" description="DUF6443" evidence="2">
    <location>
        <begin position="30"/>
        <end position="154"/>
    </location>
</feature>
<name>A0AAU6WT60_9FLAO</name>
<dbReference type="Proteomes" id="UP001463665">
    <property type="component" value="Chromosome"/>
</dbReference>
<evidence type="ECO:0000256" key="1">
    <source>
        <dbReference type="SAM" id="SignalP"/>
    </source>
</evidence>
<organism evidence="3 4">
    <name type="scientific">Chryseobacterium endophyticum</name>
    <dbReference type="NCBI Taxonomy" id="1854762"/>
    <lineage>
        <taxon>Bacteria</taxon>
        <taxon>Pseudomonadati</taxon>
        <taxon>Bacteroidota</taxon>
        <taxon>Flavobacteriia</taxon>
        <taxon>Flavobacteriales</taxon>
        <taxon>Weeksellaceae</taxon>
        <taxon>Chryseobacterium group</taxon>
        <taxon>Chryseobacterium</taxon>
    </lineage>
</organism>
<reference evidence="3 4" key="1">
    <citation type="submission" date="2024-04" db="EMBL/GenBank/DDBJ databases">
        <title>Genome sequencing and assembly of rice foliar adapted Chryseobacterium endophyticum OsEnb-ALM-A6.</title>
        <authorList>
            <person name="Kumar S."/>
            <person name="Javed M."/>
            <person name="Chouhan V."/>
            <person name="Charishma K."/>
            <person name="Patel A."/>
            <person name="Kumar M."/>
            <person name="Sahu K.P."/>
            <person name="Kumar A."/>
        </authorList>
    </citation>
    <scope>NUCLEOTIDE SEQUENCE [LARGE SCALE GENOMIC DNA]</scope>
    <source>
        <strain evidence="3 4">OsEnb-ALM-A6</strain>
    </source>
</reference>
<evidence type="ECO:0000313" key="3">
    <source>
        <dbReference type="EMBL" id="XAO75788.1"/>
    </source>
</evidence>